<keyword evidence="3" id="KW-0804">Transcription</keyword>
<keyword evidence="6" id="KW-1185">Reference proteome</keyword>
<evidence type="ECO:0000256" key="2">
    <source>
        <dbReference type="ARBA" id="ARBA00023125"/>
    </source>
</evidence>
<dbReference type="EMBL" id="JBHTIR010002315">
    <property type="protein sequence ID" value="MFD0853617.1"/>
    <property type="molecule type" value="Genomic_DNA"/>
</dbReference>
<sequence length="167" mass="18764">MSTHDNRSGPGLPPVGTFESPRKSPRRQELLEKTYDYALRNGLGTLSLRPLAEEIQTSPRVLLYLFGSKDGLIRAVFTRAREDQQTLLQRIAGSLEEPGELRSVAHGLWRWLSDVARRDLLRLWAESYARSLIEPSGPWIDFARDTAAGWLALLADSQPPALRNTEA</sequence>
<accession>A0ABW3CHZ1</accession>
<dbReference type="Gene3D" id="1.10.357.10">
    <property type="entry name" value="Tetracycline Repressor, domain 2"/>
    <property type="match status" value="1"/>
</dbReference>
<evidence type="ECO:0000313" key="5">
    <source>
        <dbReference type="EMBL" id="MFD0853617.1"/>
    </source>
</evidence>
<dbReference type="PANTHER" id="PTHR30055">
    <property type="entry name" value="HTH-TYPE TRANSCRIPTIONAL REGULATOR RUTR"/>
    <property type="match status" value="1"/>
</dbReference>
<reference evidence="6" key="1">
    <citation type="journal article" date="2019" name="Int. J. Syst. Evol. Microbiol.">
        <title>The Global Catalogue of Microorganisms (GCM) 10K type strain sequencing project: providing services to taxonomists for standard genome sequencing and annotation.</title>
        <authorList>
            <consortium name="The Broad Institute Genomics Platform"/>
            <consortium name="The Broad Institute Genome Sequencing Center for Infectious Disease"/>
            <person name="Wu L."/>
            <person name="Ma J."/>
        </authorList>
    </citation>
    <scope>NUCLEOTIDE SEQUENCE [LARGE SCALE GENOMIC DNA]</scope>
    <source>
        <strain evidence="6">JCM 31696</strain>
    </source>
</reference>
<evidence type="ECO:0000256" key="1">
    <source>
        <dbReference type="ARBA" id="ARBA00023015"/>
    </source>
</evidence>
<protein>
    <submittedName>
        <fullName evidence="5">TetR/AcrR family transcriptional regulator</fullName>
    </submittedName>
</protein>
<evidence type="ECO:0000313" key="6">
    <source>
        <dbReference type="Proteomes" id="UP001597083"/>
    </source>
</evidence>
<dbReference type="PANTHER" id="PTHR30055:SF234">
    <property type="entry name" value="HTH-TYPE TRANSCRIPTIONAL REGULATOR BETI"/>
    <property type="match status" value="1"/>
</dbReference>
<organism evidence="5 6">
    <name type="scientific">Actinomadura adrarensis</name>
    <dbReference type="NCBI Taxonomy" id="1819600"/>
    <lineage>
        <taxon>Bacteria</taxon>
        <taxon>Bacillati</taxon>
        <taxon>Actinomycetota</taxon>
        <taxon>Actinomycetes</taxon>
        <taxon>Streptosporangiales</taxon>
        <taxon>Thermomonosporaceae</taxon>
        <taxon>Actinomadura</taxon>
    </lineage>
</organism>
<name>A0ABW3CHZ1_9ACTN</name>
<comment type="caution">
    <text evidence="5">The sequence shown here is derived from an EMBL/GenBank/DDBJ whole genome shotgun (WGS) entry which is preliminary data.</text>
</comment>
<dbReference type="InterPro" id="IPR050109">
    <property type="entry name" value="HTH-type_TetR-like_transc_reg"/>
</dbReference>
<evidence type="ECO:0000256" key="3">
    <source>
        <dbReference type="ARBA" id="ARBA00023163"/>
    </source>
</evidence>
<dbReference type="Proteomes" id="UP001597083">
    <property type="component" value="Unassembled WGS sequence"/>
</dbReference>
<proteinExistence type="predicted"/>
<feature type="non-terminal residue" evidence="5">
    <location>
        <position position="167"/>
    </location>
</feature>
<evidence type="ECO:0000256" key="4">
    <source>
        <dbReference type="SAM" id="MobiDB-lite"/>
    </source>
</evidence>
<dbReference type="InterPro" id="IPR009057">
    <property type="entry name" value="Homeodomain-like_sf"/>
</dbReference>
<dbReference type="SUPFAM" id="SSF46689">
    <property type="entry name" value="Homeodomain-like"/>
    <property type="match status" value="1"/>
</dbReference>
<gene>
    <name evidence="5" type="ORF">ACFQ07_15375</name>
</gene>
<keyword evidence="2" id="KW-0238">DNA-binding</keyword>
<keyword evidence="1" id="KW-0805">Transcription regulation</keyword>
<feature type="region of interest" description="Disordered" evidence="4">
    <location>
        <begin position="1"/>
        <end position="26"/>
    </location>
</feature>